<gene>
    <name evidence="1" type="ORF">V6624_02170</name>
</gene>
<evidence type="ECO:0000313" key="2">
    <source>
        <dbReference type="Proteomes" id="UP001447857"/>
    </source>
</evidence>
<name>A0ABZ2QBX6_9FLAO</name>
<dbReference type="EMBL" id="CP147988">
    <property type="protein sequence ID" value="WXK50443.1"/>
    <property type="molecule type" value="Genomic_DNA"/>
</dbReference>
<keyword evidence="2" id="KW-1185">Reference proteome</keyword>
<accession>A0ABZ2QBX6</accession>
<reference evidence="1 2" key="1">
    <citation type="submission" date="2024-02" db="EMBL/GenBank/DDBJ databases">
        <title>complete genome of Flavobacterium ginsenosidimutans Str. YTB16.</title>
        <authorList>
            <person name="Wang Q."/>
        </authorList>
    </citation>
    <scope>NUCLEOTIDE SEQUENCE [LARGE SCALE GENOMIC DNA]</scope>
    <source>
        <strain evidence="1 2">YTB16</strain>
    </source>
</reference>
<evidence type="ECO:0000313" key="1">
    <source>
        <dbReference type="EMBL" id="WXK50443.1"/>
    </source>
</evidence>
<sequence>MSDLLIKNEAGTRPVATANSNDPIGAQNLRVTNLDPANLIVVGNDYQVGFDDGTNMRGRTCTAKAGNTATFVL</sequence>
<dbReference type="Proteomes" id="UP001447857">
    <property type="component" value="Chromosome"/>
</dbReference>
<proteinExistence type="predicted"/>
<dbReference type="RefSeq" id="WP_111285013.1">
    <property type="nucleotide sequence ID" value="NZ_CP147988.1"/>
</dbReference>
<protein>
    <submittedName>
        <fullName evidence="1">Uncharacterized protein</fullName>
    </submittedName>
</protein>
<organism evidence="1 2">
    <name type="scientific">Flavobacterium ginsenosidimutans</name>
    <dbReference type="NCBI Taxonomy" id="687844"/>
    <lineage>
        <taxon>Bacteria</taxon>
        <taxon>Pseudomonadati</taxon>
        <taxon>Bacteroidota</taxon>
        <taxon>Flavobacteriia</taxon>
        <taxon>Flavobacteriales</taxon>
        <taxon>Flavobacteriaceae</taxon>
        <taxon>Flavobacterium</taxon>
    </lineage>
</organism>